<reference evidence="1" key="1">
    <citation type="journal article" date="2014" name="Int. J. Syst. Evol. Microbiol.">
        <title>Complete genome sequence of Corynebacterium casei LMG S-19264T (=DSM 44701T), isolated from a smear-ripened cheese.</title>
        <authorList>
            <consortium name="US DOE Joint Genome Institute (JGI-PGF)"/>
            <person name="Walter F."/>
            <person name="Albersmeier A."/>
            <person name="Kalinowski J."/>
            <person name="Ruckert C."/>
        </authorList>
    </citation>
    <scope>NUCLEOTIDE SEQUENCE</scope>
    <source>
        <strain evidence="1">CGMCC 1.12987</strain>
    </source>
</reference>
<evidence type="ECO:0000313" key="2">
    <source>
        <dbReference type="Proteomes" id="UP000644756"/>
    </source>
</evidence>
<sequence>MAYADHGLSMFDDRGMGKSRKLSSSIRNLEDEIYHLRRVMEQTYLQEASFNSEVVIEISRKLDLKINEYMKQKRK</sequence>
<name>A0A917CUI4_9BACL</name>
<evidence type="ECO:0008006" key="3">
    <source>
        <dbReference type="Google" id="ProtNLM"/>
    </source>
</evidence>
<dbReference type="InterPro" id="IPR018540">
    <property type="entry name" value="Spo0E-like"/>
</dbReference>
<dbReference type="InterPro" id="IPR037208">
    <property type="entry name" value="Spo0E-like_sf"/>
</dbReference>
<gene>
    <name evidence="1" type="ORF">GCM10010916_15790</name>
</gene>
<protein>
    <recommendedName>
        <fullName evidence="3">Sporulation protein Spo0E</fullName>
    </recommendedName>
</protein>
<evidence type="ECO:0000313" key="1">
    <source>
        <dbReference type="EMBL" id="GGF99345.1"/>
    </source>
</evidence>
<dbReference type="EMBL" id="BMGR01000004">
    <property type="protein sequence ID" value="GGF99345.1"/>
    <property type="molecule type" value="Genomic_DNA"/>
</dbReference>
<dbReference type="Pfam" id="PF09388">
    <property type="entry name" value="SpoOE-like"/>
    <property type="match status" value="1"/>
</dbReference>
<reference evidence="1" key="2">
    <citation type="submission" date="2020-09" db="EMBL/GenBank/DDBJ databases">
        <authorList>
            <person name="Sun Q."/>
            <person name="Zhou Y."/>
        </authorList>
    </citation>
    <scope>NUCLEOTIDE SEQUENCE</scope>
    <source>
        <strain evidence="1">CGMCC 1.12987</strain>
    </source>
</reference>
<dbReference type="SUPFAM" id="SSF140500">
    <property type="entry name" value="BAS1536-like"/>
    <property type="match status" value="1"/>
</dbReference>
<dbReference type="AlphaFoldDB" id="A0A917CUI4"/>
<keyword evidence="2" id="KW-1185">Reference proteome</keyword>
<proteinExistence type="predicted"/>
<comment type="caution">
    <text evidence="1">The sequence shown here is derived from an EMBL/GenBank/DDBJ whole genome shotgun (WGS) entry which is preliminary data.</text>
</comment>
<dbReference type="GO" id="GO:0046983">
    <property type="term" value="F:protein dimerization activity"/>
    <property type="evidence" value="ECO:0007669"/>
    <property type="project" value="InterPro"/>
</dbReference>
<dbReference type="InterPro" id="IPR036638">
    <property type="entry name" value="HLH_DNA-bd_sf"/>
</dbReference>
<accession>A0A917CUI4</accession>
<dbReference type="Proteomes" id="UP000644756">
    <property type="component" value="Unassembled WGS sequence"/>
</dbReference>
<dbReference type="Gene3D" id="4.10.280.10">
    <property type="entry name" value="Helix-loop-helix DNA-binding domain"/>
    <property type="match status" value="1"/>
</dbReference>
<organism evidence="1 2">
    <name type="scientific">Paenibacillus abyssi</name>
    <dbReference type="NCBI Taxonomy" id="1340531"/>
    <lineage>
        <taxon>Bacteria</taxon>
        <taxon>Bacillati</taxon>
        <taxon>Bacillota</taxon>
        <taxon>Bacilli</taxon>
        <taxon>Bacillales</taxon>
        <taxon>Paenibacillaceae</taxon>
        <taxon>Paenibacillus</taxon>
    </lineage>
</organism>
<dbReference type="GO" id="GO:0043937">
    <property type="term" value="P:regulation of sporulation"/>
    <property type="evidence" value="ECO:0007669"/>
    <property type="project" value="InterPro"/>
</dbReference>
<dbReference type="RefSeq" id="WP_373289311.1">
    <property type="nucleotide sequence ID" value="NZ_BMGR01000004.1"/>
</dbReference>